<evidence type="ECO:0000256" key="1">
    <source>
        <dbReference type="ARBA" id="ARBA00011073"/>
    </source>
</evidence>
<keyword evidence="4 6" id="KW-0720">Serine protease</keyword>
<keyword evidence="8" id="KW-0732">Signal</keyword>
<dbReference type="PROSITE" id="PS00138">
    <property type="entry name" value="SUBTILASE_SER"/>
    <property type="match status" value="1"/>
</dbReference>
<evidence type="ECO:0000256" key="8">
    <source>
        <dbReference type="SAM" id="SignalP"/>
    </source>
</evidence>
<feature type="active site" description="Charge relay system" evidence="5 6">
    <location>
        <position position="249"/>
    </location>
</feature>
<dbReference type="InterPro" id="IPR050131">
    <property type="entry name" value="Peptidase_S8_subtilisin-like"/>
</dbReference>
<dbReference type="AlphaFoldDB" id="A0A6F8YM27"/>
<name>A0A6F8YM27_9ACTN</name>
<reference evidence="10 11" key="1">
    <citation type="submission" date="2020-03" db="EMBL/GenBank/DDBJ databases">
        <title>Whole genome shotgun sequence of Phytohabitans suffuscus NBRC 105367.</title>
        <authorList>
            <person name="Komaki H."/>
            <person name="Tamura T."/>
        </authorList>
    </citation>
    <scope>NUCLEOTIDE SEQUENCE [LARGE SCALE GENOMIC DNA]</scope>
    <source>
        <strain evidence="10 11">NBRC 105367</strain>
    </source>
</reference>
<dbReference type="InterPro" id="IPR023828">
    <property type="entry name" value="Peptidase_S8_Ser-AS"/>
</dbReference>
<evidence type="ECO:0000256" key="4">
    <source>
        <dbReference type="ARBA" id="ARBA00022825"/>
    </source>
</evidence>
<keyword evidence="11" id="KW-1185">Reference proteome</keyword>
<dbReference type="PROSITE" id="PS51892">
    <property type="entry name" value="SUBTILASE"/>
    <property type="match status" value="1"/>
</dbReference>
<dbReference type="InterPro" id="IPR006311">
    <property type="entry name" value="TAT_signal"/>
</dbReference>
<dbReference type="GO" id="GO:0006508">
    <property type="term" value="P:proteolysis"/>
    <property type="evidence" value="ECO:0007669"/>
    <property type="project" value="UniProtKB-KW"/>
</dbReference>
<comment type="similarity">
    <text evidence="1 6 7">Belongs to the peptidase S8 family.</text>
</comment>
<dbReference type="PANTHER" id="PTHR43806:SF65">
    <property type="entry name" value="SERINE PROTEASE APRX"/>
    <property type="match status" value="1"/>
</dbReference>
<dbReference type="PRINTS" id="PR00723">
    <property type="entry name" value="SUBTILISIN"/>
</dbReference>
<dbReference type="InterPro" id="IPR000209">
    <property type="entry name" value="Peptidase_S8/S53_dom"/>
</dbReference>
<evidence type="ECO:0000256" key="2">
    <source>
        <dbReference type="ARBA" id="ARBA00022670"/>
    </source>
</evidence>
<dbReference type="InterPro" id="IPR023827">
    <property type="entry name" value="Peptidase_S8_Asp-AS"/>
</dbReference>
<keyword evidence="3 6" id="KW-0378">Hydrolase</keyword>
<proteinExistence type="inferred from homology"/>
<dbReference type="PROSITE" id="PS51318">
    <property type="entry name" value="TAT"/>
    <property type="match status" value="1"/>
</dbReference>
<evidence type="ECO:0000259" key="9">
    <source>
        <dbReference type="Pfam" id="PF00082"/>
    </source>
</evidence>
<dbReference type="PROSITE" id="PS00136">
    <property type="entry name" value="SUBTILASE_ASP"/>
    <property type="match status" value="1"/>
</dbReference>
<feature type="domain" description="Peptidase S8/S53" evidence="9">
    <location>
        <begin position="240"/>
        <end position="501"/>
    </location>
</feature>
<dbReference type="InterPro" id="IPR036852">
    <property type="entry name" value="Peptidase_S8/S53_dom_sf"/>
</dbReference>
<evidence type="ECO:0000313" key="11">
    <source>
        <dbReference type="Proteomes" id="UP000503011"/>
    </source>
</evidence>
<dbReference type="InterPro" id="IPR015500">
    <property type="entry name" value="Peptidase_S8_subtilisin-rel"/>
</dbReference>
<feature type="chain" id="PRO_5039388780" evidence="8">
    <location>
        <begin position="36"/>
        <end position="1238"/>
    </location>
</feature>
<dbReference type="GO" id="GO:0004252">
    <property type="term" value="F:serine-type endopeptidase activity"/>
    <property type="evidence" value="ECO:0007669"/>
    <property type="project" value="UniProtKB-UniRule"/>
</dbReference>
<feature type="active site" description="Charge relay system" evidence="5 6">
    <location>
        <position position="281"/>
    </location>
</feature>
<organism evidence="10 11">
    <name type="scientific">Phytohabitans suffuscus</name>
    <dbReference type="NCBI Taxonomy" id="624315"/>
    <lineage>
        <taxon>Bacteria</taxon>
        <taxon>Bacillati</taxon>
        <taxon>Actinomycetota</taxon>
        <taxon>Actinomycetes</taxon>
        <taxon>Micromonosporales</taxon>
        <taxon>Micromonosporaceae</taxon>
    </lineage>
</organism>
<dbReference type="Pfam" id="PF00082">
    <property type="entry name" value="Peptidase_S8"/>
    <property type="match status" value="1"/>
</dbReference>
<feature type="active site" description="Charge relay system" evidence="5 6">
    <location>
        <position position="456"/>
    </location>
</feature>
<reference evidence="10 11" key="2">
    <citation type="submission" date="2020-03" db="EMBL/GenBank/DDBJ databases">
        <authorList>
            <person name="Ichikawa N."/>
            <person name="Kimura A."/>
            <person name="Kitahashi Y."/>
            <person name="Uohara A."/>
        </authorList>
    </citation>
    <scope>NUCLEOTIDE SEQUENCE [LARGE SCALE GENOMIC DNA]</scope>
    <source>
        <strain evidence="10 11">NBRC 105367</strain>
    </source>
</reference>
<evidence type="ECO:0000256" key="5">
    <source>
        <dbReference type="PIRSR" id="PIRSR615500-1"/>
    </source>
</evidence>
<dbReference type="Proteomes" id="UP000503011">
    <property type="component" value="Chromosome"/>
</dbReference>
<dbReference type="SUPFAM" id="SSF52743">
    <property type="entry name" value="Subtilisin-like"/>
    <property type="match status" value="1"/>
</dbReference>
<gene>
    <name evidence="10" type="ORF">Psuf_045080</name>
</gene>
<dbReference type="Gene3D" id="3.40.50.200">
    <property type="entry name" value="Peptidase S8/S53 domain"/>
    <property type="match status" value="1"/>
</dbReference>
<feature type="signal peptide" evidence="8">
    <location>
        <begin position="1"/>
        <end position="35"/>
    </location>
</feature>
<protein>
    <submittedName>
        <fullName evidence="10">Peptidase</fullName>
    </submittedName>
</protein>
<evidence type="ECO:0000256" key="3">
    <source>
        <dbReference type="ARBA" id="ARBA00022801"/>
    </source>
</evidence>
<evidence type="ECO:0000256" key="6">
    <source>
        <dbReference type="PROSITE-ProRule" id="PRU01240"/>
    </source>
</evidence>
<accession>A0A6F8YM27</accession>
<dbReference type="KEGG" id="psuu:Psuf_045080"/>
<keyword evidence="2 6" id="KW-0645">Protease</keyword>
<dbReference type="Gene3D" id="3.50.30.30">
    <property type="match status" value="1"/>
</dbReference>
<sequence>MTLTRTRPQTHAMVRIARRTLAAFTGALLIVTAPAALPARAAAPAAGAPAGATAATGVSRVTLITGDVVEVAPAGDGRYTASVQPGKGRERITFHTVEADGGLRVLPSDAVPYVSAGVLDADLFDVEELIADGYADASAGRLPLIVRYAGGRAPAVSALSGVQSVRPLASVGGAAVAAGKGSLGELWRSVTAAPASAGTPTTALGGGLDGIWLDGRVRASLDRSVAQIGAPAAWQAGYDGSGIDVAVLDTGVDAAHPDLAGKVVEQQNFSDATDTTDHFGHGTHVAATIAGTGAASGGTRKGVAPGADLLAGKVLNDEGVGYDSWIIAGMEWAVAQGAEVVNMSLGGAATDGTDPLSEAVNRLTADHGTLFVVATGNTGRDADVGTPAAATAALSVGAVDRNENLADFSSRGPRLGDDAVKPEITAPGVDIVAARAAGTGMGTPVDEHYTTASGTSMATPHVAGAAALLAQARPGWTAAQLKDALVSTAKGNSAIAVDAQGGGRVDVARAVGQGVYGTATANLGLYTDPASGTREQELSYTNTTSAPVTLDLALDVPGSTAFTLSAGRVTVQAGQSATVKLTLDAAKLTRGRHTGHVTATAPGGVLVRTVVGATLDLPIHEITFRAVDRRGQRTPVPVILLFGDERRKDQTGFIQHWEESTTVEVYEGTYVLNAIIEDGAPLDEQATFVTNPELRITGDTEILLDARTGTPIRIETPKPAEQQSVISYYERRIHHNGRSTAHGVMHFSTIQQVNVTPTKRPSAGQYEFSSRWQLVAPMVRIKVPGVTGPIDINLLHQSPVYDGTRRYRLVRFDDKASSGGKGSSGGNGSLRGAAALIVGADDRFEQEQIAAAAEAGAAAAIIVRTPDMPAWTVWRPVGDREPIPSLVVANDDGQQLLRAAGKGRPTIDITLETSSPYLYDVFHVERGRVPERIVHRVTRDNTARITSRYAENGGFGWAKEQRFGWRPWQEYAWNDTQRIVRTPMVREEWVSAGDSLWKHRVRHFYSWDEMNPIGGGMTELPRSYAARSTLTEGWFTPVVRPAAVPGMVSARTADTLALWVPEFVDATRGHFQVADGEPVTAKLWRDGKLIADLPDARRDVGTTAAPAAYRLELTTGRVDEEWQWATRTETSWEFRSTRPAAGRTEPLPMLQVDYGVPADLNGFVSGRHPHLIGLTLWHQEGCAPRAAPRCGSRCRWTRARPGARPRSSATVTATAPWSRPARAACRCGCTPATAPATP</sequence>
<evidence type="ECO:0000256" key="7">
    <source>
        <dbReference type="RuleBase" id="RU003355"/>
    </source>
</evidence>
<dbReference type="PANTHER" id="PTHR43806">
    <property type="entry name" value="PEPTIDASE S8"/>
    <property type="match status" value="1"/>
</dbReference>
<dbReference type="EMBL" id="AP022871">
    <property type="protein sequence ID" value="BCB87195.1"/>
    <property type="molecule type" value="Genomic_DNA"/>
</dbReference>
<evidence type="ECO:0000313" key="10">
    <source>
        <dbReference type="EMBL" id="BCB87195.1"/>
    </source>
</evidence>